<evidence type="ECO:0000256" key="1">
    <source>
        <dbReference type="ARBA" id="ARBA00023125"/>
    </source>
</evidence>
<dbReference type="PROSITE" id="PS01081">
    <property type="entry name" value="HTH_TETR_1"/>
    <property type="match status" value="1"/>
</dbReference>
<feature type="DNA-binding region" description="H-T-H motif" evidence="2">
    <location>
        <begin position="42"/>
        <end position="61"/>
    </location>
</feature>
<evidence type="ECO:0000313" key="4">
    <source>
        <dbReference type="EMBL" id="MCY3053795.1"/>
    </source>
</evidence>
<gene>
    <name evidence="5" type="ORF">I6G68_04355</name>
    <name evidence="4" type="ORF">ODY43_07315</name>
</gene>
<dbReference type="PROSITE" id="PS50977">
    <property type="entry name" value="HTH_TETR_2"/>
    <property type="match status" value="1"/>
</dbReference>
<dbReference type="PRINTS" id="PR00455">
    <property type="entry name" value="HTHTETR"/>
</dbReference>
<dbReference type="InterPro" id="IPR001647">
    <property type="entry name" value="HTH_TetR"/>
</dbReference>
<dbReference type="InterPro" id="IPR009057">
    <property type="entry name" value="Homeodomain-like_sf"/>
</dbReference>
<accession>A0A0X8FF20</accession>
<dbReference type="EMBL" id="CP065662">
    <property type="protein sequence ID" value="QPS02299.1"/>
    <property type="molecule type" value="Genomic_DNA"/>
</dbReference>
<dbReference type="InterPro" id="IPR023772">
    <property type="entry name" value="DNA-bd_HTH_TetR-type_CS"/>
</dbReference>
<dbReference type="KEGG" id="aun:AWM73_05685"/>
<protein>
    <submittedName>
        <fullName evidence="5">TetR/AcrR family transcriptional regulator</fullName>
    </submittedName>
</protein>
<proteinExistence type="predicted"/>
<sequence>MDAYIKNFVGKFSRQEALTPRQHAILQASIDLFADYGYSNTSTKAIAGRAGVGEGTLFKHFGSKQNLLFACILPIIAEMSKEKYAQEFDLQRIKDDQWTFQDFVHHILANCFQENSDHYKVMKIFAQEMLYRENFLKHLAELIPFHLKTGFFNILEYFKDKGELNNWPNALIIRLMISPILSFQWVQFESASQKDFAQALSYIEAFIVRGLCC</sequence>
<dbReference type="Gene3D" id="1.10.357.10">
    <property type="entry name" value="Tetracycline Repressor, domain 2"/>
    <property type="match status" value="1"/>
</dbReference>
<dbReference type="Pfam" id="PF00440">
    <property type="entry name" value="TetR_N"/>
    <property type="match status" value="1"/>
</dbReference>
<dbReference type="InterPro" id="IPR050624">
    <property type="entry name" value="HTH-type_Tx_Regulator"/>
</dbReference>
<reference evidence="4" key="2">
    <citation type="submission" date="2022-09" db="EMBL/GenBank/DDBJ databases">
        <title>Aerococcus urinae taxonomy study.</title>
        <authorList>
            <person name="Christensen J."/>
            <person name="Senneby E."/>
        </authorList>
    </citation>
    <scope>NUCLEOTIDE SEQUENCE</scope>
    <source>
        <strain evidence="4">NLD-066-U95</strain>
    </source>
</reference>
<evidence type="ECO:0000313" key="5">
    <source>
        <dbReference type="EMBL" id="QPS02299.1"/>
    </source>
</evidence>
<dbReference type="AlphaFoldDB" id="A0A0X8FF20"/>
<reference evidence="5 6" key="1">
    <citation type="submission" date="2020-12" db="EMBL/GenBank/DDBJ databases">
        <title>FDA dAtabase for Regulatory Grade micrObial Sequences (FDA-ARGOS): Supporting development and validation of Infectious Disease Dx tests.</title>
        <authorList>
            <person name="Sproer C."/>
            <person name="Gronow S."/>
            <person name="Severitt S."/>
            <person name="Schroder I."/>
            <person name="Tallon L."/>
            <person name="Sadzewicz L."/>
            <person name="Zhao X."/>
            <person name="Boylan J."/>
            <person name="Ott S."/>
            <person name="Bowen H."/>
            <person name="Vavikolanu K."/>
            <person name="Mehta A."/>
            <person name="Aluvathingal J."/>
            <person name="Nadendla S."/>
            <person name="Lowell S."/>
            <person name="Myers T."/>
            <person name="Yan Y."/>
            <person name="Sichtig H."/>
        </authorList>
    </citation>
    <scope>NUCLEOTIDE SEQUENCE [LARGE SCALE GENOMIC DNA]</scope>
    <source>
        <strain evidence="5 6">FDAARGOS_911</strain>
    </source>
</reference>
<name>A0A0X8FF20_9LACT</name>
<evidence type="ECO:0000313" key="7">
    <source>
        <dbReference type="Proteomes" id="UP001069145"/>
    </source>
</evidence>
<dbReference type="PANTHER" id="PTHR43479:SF11">
    <property type="entry name" value="ACREF_ENVCD OPERON REPRESSOR-RELATED"/>
    <property type="match status" value="1"/>
</dbReference>
<feature type="domain" description="HTH tetR-type" evidence="3">
    <location>
        <begin position="19"/>
        <end position="79"/>
    </location>
</feature>
<dbReference type="GO" id="GO:0003677">
    <property type="term" value="F:DNA binding"/>
    <property type="evidence" value="ECO:0007669"/>
    <property type="project" value="UniProtKB-UniRule"/>
</dbReference>
<evidence type="ECO:0000313" key="6">
    <source>
        <dbReference type="Proteomes" id="UP000594771"/>
    </source>
</evidence>
<dbReference type="GeneID" id="35767364"/>
<dbReference type="OrthoDB" id="9780824at2"/>
<dbReference type="PANTHER" id="PTHR43479">
    <property type="entry name" value="ACREF/ENVCD OPERON REPRESSOR-RELATED"/>
    <property type="match status" value="1"/>
</dbReference>
<dbReference type="EMBL" id="JAOTML010000008">
    <property type="protein sequence ID" value="MCY3053795.1"/>
    <property type="molecule type" value="Genomic_DNA"/>
</dbReference>
<dbReference type="Proteomes" id="UP000594771">
    <property type="component" value="Chromosome"/>
</dbReference>
<dbReference type="Proteomes" id="UP001069145">
    <property type="component" value="Unassembled WGS sequence"/>
</dbReference>
<organism evidence="5 6">
    <name type="scientific">Aerococcus urinae</name>
    <dbReference type="NCBI Taxonomy" id="1376"/>
    <lineage>
        <taxon>Bacteria</taxon>
        <taxon>Bacillati</taxon>
        <taxon>Bacillota</taxon>
        <taxon>Bacilli</taxon>
        <taxon>Lactobacillales</taxon>
        <taxon>Aerococcaceae</taxon>
        <taxon>Aerococcus</taxon>
    </lineage>
</organism>
<dbReference type="SUPFAM" id="SSF46689">
    <property type="entry name" value="Homeodomain-like"/>
    <property type="match status" value="1"/>
</dbReference>
<dbReference type="RefSeq" id="WP_060778470.1">
    <property type="nucleotide sequence ID" value="NZ_CAJHLF010000005.1"/>
</dbReference>
<keyword evidence="1 2" id="KW-0238">DNA-binding</keyword>
<evidence type="ECO:0000256" key="2">
    <source>
        <dbReference type="PROSITE-ProRule" id="PRU00335"/>
    </source>
</evidence>
<keyword evidence="7" id="KW-1185">Reference proteome</keyword>
<evidence type="ECO:0000259" key="3">
    <source>
        <dbReference type="PROSITE" id="PS50977"/>
    </source>
</evidence>